<dbReference type="AlphaFoldDB" id="A0A4Y2T825"/>
<keyword evidence="2" id="KW-1185">Reference proteome</keyword>
<evidence type="ECO:0000313" key="2">
    <source>
        <dbReference type="Proteomes" id="UP000499080"/>
    </source>
</evidence>
<proteinExistence type="predicted"/>
<organism evidence="1 2">
    <name type="scientific">Araneus ventricosus</name>
    <name type="common">Orbweaver spider</name>
    <name type="synonym">Epeira ventricosa</name>
    <dbReference type="NCBI Taxonomy" id="182803"/>
    <lineage>
        <taxon>Eukaryota</taxon>
        <taxon>Metazoa</taxon>
        <taxon>Ecdysozoa</taxon>
        <taxon>Arthropoda</taxon>
        <taxon>Chelicerata</taxon>
        <taxon>Arachnida</taxon>
        <taxon>Araneae</taxon>
        <taxon>Araneomorphae</taxon>
        <taxon>Entelegynae</taxon>
        <taxon>Araneoidea</taxon>
        <taxon>Araneidae</taxon>
        <taxon>Araneus</taxon>
    </lineage>
</organism>
<protein>
    <submittedName>
        <fullName evidence="1">Uncharacterized protein</fullName>
    </submittedName>
</protein>
<comment type="caution">
    <text evidence="1">The sequence shown here is derived from an EMBL/GenBank/DDBJ whole genome shotgun (WGS) entry which is preliminary data.</text>
</comment>
<dbReference type="Proteomes" id="UP000499080">
    <property type="component" value="Unassembled WGS sequence"/>
</dbReference>
<gene>
    <name evidence="1" type="ORF">AVEN_208540_1</name>
</gene>
<evidence type="ECO:0000313" key="1">
    <source>
        <dbReference type="EMBL" id="GBN95626.1"/>
    </source>
</evidence>
<dbReference type="EMBL" id="BGPR01026140">
    <property type="protein sequence ID" value="GBN95626.1"/>
    <property type="molecule type" value="Genomic_DNA"/>
</dbReference>
<reference evidence="1 2" key="1">
    <citation type="journal article" date="2019" name="Sci. Rep.">
        <title>Orb-weaving spider Araneus ventricosus genome elucidates the spidroin gene catalogue.</title>
        <authorList>
            <person name="Kono N."/>
            <person name="Nakamura H."/>
            <person name="Ohtoshi R."/>
            <person name="Moran D.A.P."/>
            <person name="Shinohara A."/>
            <person name="Yoshida Y."/>
            <person name="Fujiwara M."/>
            <person name="Mori M."/>
            <person name="Tomita M."/>
            <person name="Arakawa K."/>
        </authorList>
    </citation>
    <scope>NUCLEOTIDE SEQUENCE [LARGE SCALE GENOMIC DNA]</scope>
</reference>
<sequence length="230" mass="26970">MFLNMILKEPTFHHYGTRSVRSIGIFFLIFDDVNDAIYSFYNCLDDVFARTVPLKRAITKKFPFWYSVETRRLLIRKEIVRRLLLRHRNPVFIGEFRSLRTSVKFGIKRDYGNYLHLIEKDLISEPKKFWTHFKKGKNNNHLPDKLCYNDKCFTNDIDIANAYADYFCSVFKPSYGYDSNDAVDFNGFGDSFGIDIITYDDVVVAIKELKSTSIIGIDNIPPFIINHLTE</sequence>
<name>A0A4Y2T825_ARAVE</name>
<accession>A0A4Y2T825</accession>